<protein>
    <recommendedName>
        <fullName evidence="5">RNase H type-1 domain-containing protein</fullName>
    </recommendedName>
</protein>
<dbReference type="EMBL" id="JAMYWD010000004">
    <property type="protein sequence ID" value="KAJ4973917.1"/>
    <property type="molecule type" value="Genomic_DNA"/>
</dbReference>
<dbReference type="Pfam" id="PF13456">
    <property type="entry name" value="RVT_3"/>
    <property type="match status" value="1"/>
</dbReference>
<keyword evidence="4" id="KW-1185">Reference proteome</keyword>
<feature type="domain" description="RNase H type-1" evidence="2">
    <location>
        <begin position="251"/>
        <end position="360"/>
    </location>
</feature>
<evidence type="ECO:0008006" key="5">
    <source>
        <dbReference type="Google" id="ProtNLM"/>
    </source>
</evidence>
<dbReference type="GO" id="GO:0004523">
    <property type="term" value="F:RNA-DNA hybrid ribonuclease activity"/>
    <property type="evidence" value="ECO:0007669"/>
    <property type="project" value="InterPro"/>
</dbReference>
<dbReference type="InterPro" id="IPR002156">
    <property type="entry name" value="RNaseH_domain"/>
</dbReference>
<dbReference type="AlphaFoldDB" id="A0A9Q0QW27"/>
<reference evidence="3" key="1">
    <citation type="journal article" date="2023" name="Plant J.">
        <title>The genome of the king protea, Protea cynaroides.</title>
        <authorList>
            <person name="Chang J."/>
            <person name="Duong T.A."/>
            <person name="Schoeman C."/>
            <person name="Ma X."/>
            <person name="Roodt D."/>
            <person name="Barker N."/>
            <person name="Li Z."/>
            <person name="Van de Peer Y."/>
            <person name="Mizrachi E."/>
        </authorList>
    </citation>
    <scope>NUCLEOTIDE SEQUENCE</scope>
    <source>
        <tissue evidence="3">Young leaves</tissue>
    </source>
</reference>
<evidence type="ECO:0000313" key="3">
    <source>
        <dbReference type="EMBL" id="KAJ4973917.1"/>
    </source>
</evidence>
<organism evidence="3 4">
    <name type="scientific">Protea cynaroides</name>
    <dbReference type="NCBI Taxonomy" id="273540"/>
    <lineage>
        <taxon>Eukaryota</taxon>
        <taxon>Viridiplantae</taxon>
        <taxon>Streptophyta</taxon>
        <taxon>Embryophyta</taxon>
        <taxon>Tracheophyta</taxon>
        <taxon>Spermatophyta</taxon>
        <taxon>Magnoliopsida</taxon>
        <taxon>Proteales</taxon>
        <taxon>Proteaceae</taxon>
        <taxon>Protea</taxon>
    </lineage>
</organism>
<dbReference type="InterPro" id="IPR013187">
    <property type="entry name" value="F-box-assoc_dom_typ3"/>
</dbReference>
<accession>A0A9Q0QW27</accession>
<sequence>MTQDSPSSYASPFAWRHIGNSPYHVEHGHSPAFVDGALHWVISRSRHPELMDDIEQTILAINVETEEFSLIPRPIECLDLSITRRGDLRLVELRGLLCLSFVAGDKFDIWMLRDYQSQNHIFKWVKEYSFDLSTIDNPYRHSHRFYALRDIQDDGNKFLIDLIMMWHTGSFMFYYHPQTANFRGPICKNISFFSFYTESLRSLRHVLQKGFKFDQIIEGTLSQSQVPLLELESPIYVVRVFAFVHPIDQHAYGGYITDVKGKFVAVEGKKVDVGDRIETEAKAILCGLEFGRRQGIQHIGLVSNAKELVDAIITGETQSFHGLDKILNMITHLLSEFSWAQIFHDRRFSTQVGCQLATHASWYTNFCCNEPPKWFKDG</sequence>
<evidence type="ECO:0000313" key="4">
    <source>
        <dbReference type="Proteomes" id="UP001141806"/>
    </source>
</evidence>
<evidence type="ECO:0000259" key="2">
    <source>
        <dbReference type="Pfam" id="PF13456"/>
    </source>
</evidence>
<evidence type="ECO:0000259" key="1">
    <source>
        <dbReference type="Pfam" id="PF08268"/>
    </source>
</evidence>
<comment type="caution">
    <text evidence="3">The sequence shown here is derived from an EMBL/GenBank/DDBJ whole genome shotgun (WGS) entry which is preliminary data.</text>
</comment>
<dbReference type="GO" id="GO:0003676">
    <property type="term" value="F:nucleic acid binding"/>
    <property type="evidence" value="ECO:0007669"/>
    <property type="project" value="InterPro"/>
</dbReference>
<dbReference type="OrthoDB" id="1022179at2759"/>
<dbReference type="Pfam" id="PF08268">
    <property type="entry name" value="FBA_3"/>
    <property type="match status" value="1"/>
</dbReference>
<dbReference type="Proteomes" id="UP001141806">
    <property type="component" value="Unassembled WGS sequence"/>
</dbReference>
<name>A0A9Q0QW27_9MAGN</name>
<feature type="domain" description="F-box associated beta-propeller type 3" evidence="1">
    <location>
        <begin position="14"/>
        <end position="189"/>
    </location>
</feature>
<proteinExistence type="predicted"/>
<gene>
    <name evidence="3" type="ORF">NE237_007091</name>
</gene>